<comment type="caution">
    <text evidence="4">The sequence shown here is derived from an EMBL/GenBank/DDBJ whole genome shotgun (WGS) entry which is preliminary data.</text>
</comment>
<gene>
    <name evidence="4" type="ORF">FKR81_06165</name>
</gene>
<dbReference type="EMBL" id="VOBR01000003">
    <property type="protein sequence ID" value="TWP53533.1"/>
    <property type="molecule type" value="Genomic_DNA"/>
</dbReference>
<keyword evidence="5" id="KW-1185">Reference proteome</keyword>
<dbReference type="OrthoDB" id="3556586at2"/>
<protein>
    <submittedName>
        <fullName evidence="4">Protease inhibitor I42 family protein</fullName>
    </submittedName>
</protein>
<keyword evidence="2" id="KW-0789">Thiol protease inhibitor</keyword>
<feature type="domain" description="Proteinase inhibitor I42 chagasin" evidence="3">
    <location>
        <begin position="15"/>
        <end position="93"/>
    </location>
</feature>
<dbReference type="SUPFAM" id="SSF141066">
    <property type="entry name" value="ICP-like"/>
    <property type="match status" value="1"/>
</dbReference>
<evidence type="ECO:0000259" key="3">
    <source>
        <dbReference type="Pfam" id="PF09394"/>
    </source>
</evidence>
<organism evidence="4 5">
    <name type="scientific">Lentzea tibetensis</name>
    <dbReference type="NCBI Taxonomy" id="2591470"/>
    <lineage>
        <taxon>Bacteria</taxon>
        <taxon>Bacillati</taxon>
        <taxon>Actinomycetota</taxon>
        <taxon>Actinomycetes</taxon>
        <taxon>Pseudonocardiales</taxon>
        <taxon>Pseudonocardiaceae</taxon>
        <taxon>Lentzea</taxon>
    </lineage>
</organism>
<dbReference type="PANTHER" id="PTHR36530">
    <property type="entry name" value="INHIBITOR OF CYSTEINE PEPTIDASE"/>
    <property type="match status" value="1"/>
</dbReference>
<dbReference type="InterPro" id="IPR018990">
    <property type="entry name" value="Prot_inh_I42_chagasin"/>
</dbReference>
<evidence type="ECO:0000256" key="1">
    <source>
        <dbReference type="ARBA" id="ARBA00022690"/>
    </source>
</evidence>
<reference evidence="4 5" key="1">
    <citation type="submission" date="2019-07" db="EMBL/GenBank/DDBJ databases">
        <title>Lentzea xizangensis sp. nov., isolated from Qinghai-Tibetan Plateau Soils.</title>
        <authorList>
            <person name="Huang J."/>
        </authorList>
    </citation>
    <scope>NUCLEOTIDE SEQUENCE [LARGE SCALE GENOMIC DNA]</scope>
    <source>
        <strain evidence="4 5">FXJ1.1311</strain>
    </source>
</reference>
<accession>A0A563F0W1</accession>
<name>A0A563F0W1_9PSEU</name>
<sequence>MAVEITASGTRVEAAPGEEIVIRLTENTTTGYQWTIMDLGRHVELVDDELTETRSNGERVIRLRATDPGLSKVRLELKRPWERTQIERFEVQVDVSAVR</sequence>
<dbReference type="Pfam" id="PF09394">
    <property type="entry name" value="Inhibitor_I42"/>
    <property type="match status" value="1"/>
</dbReference>
<dbReference type="InterPro" id="IPR036331">
    <property type="entry name" value="Chagasin-like_sf"/>
</dbReference>
<dbReference type="InterPro" id="IPR052781">
    <property type="entry name" value="Cys_protease_inhibitor_I42"/>
</dbReference>
<evidence type="ECO:0000313" key="4">
    <source>
        <dbReference type="EMBL" id="TWP53533.1"/>
    </source>
</evidence>
<dbReference type="RefSeq" id="WP_146349944.1">
    <property type="nucleotide sequence ID" value="NZ_VOBR01000003.1"/>
</dbReference>
<dbReference type="Proteomes" id="UP000316639">
    <property type="component" value="Unassembled WGS sequence"/>
</dbReference>
<keyword evidence="1" id="KW-0646">Protease inhibitor</keyword>
<dbReference type="AlphaFoldDB" id="A0A563F0W1"/>
<dbReference type="GO" id="GO:0004869">
    <property type="term" value="F:cysteine-type endopeptidase inhibitor activity"/>
    <property type="evidence" value="ECO:0007669"/>
    <property type="project" value="UniProtKB-KW"/>
</dbReference>
<evidence type="ECO:0000256" key="2">
    <source>
        <dbReference type="ARBA" id="ARBA00022704"/>
    </source>
</evidence>
<dbReference type="Gene3D" id="2.60.40.2020">
    <property type="match status" value="1"/>
</dbReference>
<evidence type="ECO:0000313" key="5">
    <source>
        <dbReference type="Proteomes" id="UP000316639"/>
    </source>
</evidence>
<dbReference type="PANTHER" id="PTHR36530:SF1">
    <property type="entry name" value="AMOEBIASIN-1"/>
    <property type="match status" value="1"/>
</dbReference>
<proteinExistence type="predicted"/>